<evidence type="ECO:0000313" key="1">
    <source>
        <dbReference type="EMBL" id="KKB09698.1"/>
    </source>
</evidence>
<evidence type="ECO:0000313" key="2">
    <source>
        <dbReference type="Proteomes" id="UP000033649"/>
    </source>
</evidence>
<dbReference type="AlphaFoldDB" id="A0A0F5FLL7"/>
<dbReference type="PATRIC" id="fig|429727.3.peg.1550"/>
<reference evidence="1 2" key="1">
    <citation type="submission" date="2015-03" db="EMBL/GenBank/DDBJ databases">
        <authorList>
            <person name="Hassan Y."/>
            <person name="Lepp D."/>
            <person name="Li X.-Z."/>
            <person name="Zhou T."/>
        </authorList>
    </citation>
    <scope>NUCLEOTIDE SEQUENCE [LARGE SCALE GENOMIC DNA]</scope>
    <source>
        <strain evidence="1 2">IPL18</strain>
    </source>
</reference>
<comment type="caution">
    <text evidence="1">The sequence shown here is derived from an EMBL/GenBank/DDBJ whole genome shotgun (WGS) entry which is preliminary data.</text>
</comment>
<sequence>MLWGITALFCAGLAVFGSNASLLVPQGVIAGLHQPRVAGATIENLRRDVAALREDTTRLRNENQILLSRFALQEKSGTDVVRRVGALEVSVPLMLESAPGRAAVDRSVTTSSIGAGETMTFETEGGSVAVRQTSMPPAGAAQPLPAPVPSAANPALAAPNVYGVALGTALPVSDAALFWNDLNVKFGPLLLGLAPLTSGQSDAATTRLVAGPVDDLAAARRLCERFERVSVACQPMPYDGTPLVIDAQGG</sequence>
<keyword evidence="2" id="KW-1185">Reference proteome</keyword>
<organism evidence="1 2">
    <name type="scientific">Devosia chinhatensis</name>
    <dbReference type="NCBI Taxonomy" id="429727"/>
    <lineage>
        <taxon>Bacteria</taxon>
        <taxon>Pseudomonadati</taxon>
        <taxon>Pseudomonadota</taxon>
        <taxon>Alphaproteobacteria</taxon>
        <taxon>Hyphomicrobiales</taxon>
        <taxon>Devosiaceae</taxon>
        <taxon>Devosia</taxon>
    </lineage>
</organism>
<accession>A0A0F5FLL7</accession>
<dbReference type="EMBL" id="JZEY01000054">
    <property type="protein sequence ID" value="KKB09698.1"/>
    <property type="molecule type" value="Genomic_DNA"/>
</dbReference>
<dbReference type="STRING" id="429727.VE26_07475"/>
<proteinExistence type="predicted"/>
<dbReference type="Proteomes" id="UP000033649">
    <property type="component" value="Unassembled WGS sequence"/>
</dbReference>
<protein>
    <recommendedName>
        <fullName evidence="3">SPOR domain-containing protein</fullName>
    </recommendedName>
</protein>
<gene>
    <name evidence="1" type="ORF">VE26_07475</name>
</gene>
<name>A0A0F5FLL7_9HYPH</name>
<evidence type="ECO:0008006" key="3">
    <source>
        <dbReference type="Google" id="ProtNLM"/>
    </source>
</evidence>